<sequence>MVGIVLTGHGRFAAGLKSALDLIAGPQEAFKVVNFEHEVDELEHDLREALDALQDCDGTIVFADLAGGSPFKTAVLISQEYENVEVIAGTNLPMVCEISLARTFGMDLQSLVNTALSVGPEQITRFDASTLAADTEEPDDFSDGI</sequence>
<dbReference type="SUPFAM" id="SSF53062">
    <property type="entry name" value="PTS system fructose IIA component-like"/>
    <property type="match status" value="1"/>
</dbReference>
<evidence type="ECO:0000256" key="2">
    <source>
        <dbReference type="ARBA" id="ARBA00022448"/>
    </source>
</evidence>
<dbReference type="InterPro" id="IPR033887">
    <property type="entry name" value="PTS_IIA_man"/>
</dbReference>
<dbReference type="RefSeq" id="WP_154518207.1">
    <property type="nucleotide sequence ID" value="NZ_JAXFJJ010000038.1"/>
</dbReference>
<keyword evidence="6" id="KW-0598">Phosphotransferase system</keyword>
<dbReference type="EMBL" id="VUNM01000034">
    <property type="protein sequence ID" value="MST90050.1"/>
    <property type="molecule type" value="Genomic_DNA"/>
</dbReference>
<comment type="caution">
    <text evidence="10">The sequence shown here is derived from an EMBL/GenBank/DDBJ whole genome shotgun (WGS) entry which is preliminary data.</text>
</comment>
<dbReference type="GO" id="GO:0009401">
    <property type="term" value="P:phosphoenolpyruvate-dependent sugar phosphotransferase system"/>
    <property type="evidence" value="ECO:0007669"/>
    <property type="project" value="UniProtKB-KW"/>
</dbReference>
<keyword evidence="8" id="KW-0175">Coiled coil</keyword>
<evidence type="ECO:0000256" key="4">
    <source>
        <dbReference type="ARBA" id="ARBA00022597"/>
    </source>
</evidence>
<dbReference type="PROSITE" id="PS51096">
    <property type="entry name" value="PTS_EIIA_TYPE_4"/>
    <property type="match status" value="1"/>
</dbReference>
<protein>
    <submittedName>
        <fullName evidence="10">PTS sugar transporter subunit IIA</fullName>
    </submittedName>
</protein>
<accession>A0A844FXU9</accession>
<evidence type="ECO:0000313" key="11">
    <source>
        <dbReference type="Proteomes" id="UP000442619"/>
    </source>
</evidence>
<evidence type="ECO:0000256" key="8">
    <source>
        <dbReference type="SAM" id="Coils"/>
    </source>
</evidence>
<feature type="coiled-coil region" evidence="8">
    <location>
        <begin position="32"/>
        <end position="59"/>
    </location>
</feature>
<dbReference type="Pfam" id="PF03610">
    <property type="entry name" value="EIIA-man"/>
    <property type="match status" value="1"/>
</dbReference>
<keyword evidence="4 10" id="KW-0762">Sugar transport</keyword>
<evidence type="ECO:0000256" key="3">
    <source>
        <dbReference type="ARBA" id="ARBA00022490"/>
    </source>
</evidence>
<dbReference type="InterPro" id="IPR004701">
    <property type="entry name" value="PTS_EIIA_man-typ"/>
</dbReference>
<feature type="domain" description="PTS EIIA type-4" evidence="9">
    <location>
        <begin position="1"/>
        <end position="123"/>
    </location>
</feature>
<dbReference type="InterPro" id="IPR051471">
    <property type="entry name" value="Bacterial_PTS_sugar_comp"/>
</dbReference>
<keyword evidence="2" id="KW-0813">Transport</keyword>
<dbReference type="GO" id="GO:0005737">
    <property type="term" value="C:cytoplasm"/>
    <property type="evidence" value="ECO:0007669"/>
    <property type="project" value="UniProtKB-SubCell"/>
</dbReference>
<dbReference type="InterPro" id="IPR036662">
    <property type="entry name" value="PTS_EIIA_man-typ_sf"/>
</dbReference>
<evidence type="ECO:0000259" key="9">
    <source>
        <dbReference type="PROSITE" id="PS51096"/>
    </source>
</evidence>
<evidence type="ECO:0000256" key="1">
    <source>
        <dbReference type="ARBA" id="ARBA00004496"/>
    </source>
</evidence>
<proteinExistence type="predicted"/>
<dbReference type="Gene3D" id="3.40.50.510">
    <property type="entry name" value="Phosphotransferase system, mannose-type IIA component"/>
    <property type="match status" value="1"/>
</dbReference>
<name>A0A844FXU9_9FIRM</name>
<organism evidence="10 11">
    <name type="scientific">Sharpea porci</name>
    <dbReference type="NCBI Taxonomy" id="2652286"/>
    <lineage>
        <taxon>Bacteria</taxon>
        <taxon>Bacillati</taxon>
        <taxon>Bacillota</taxon>
        <taxon>Erysipelotrichia</taxon>
        <taxon>Erysipelotrichales</taxon>
        <taxon>Coprobacillaceae</taxon>
        <taxon>Sharpea</taxon>
    </lineage>
</organism>
<comment type="subcellular location">
    <subcellularLocation>
        <location evidence="1">Cytoplasm</location>
    </subcellularLocation>
</comment>
<keyword evidence="7" id="KW-0418">Kinase</keyword>
<dbReference type="PANTHER" id="PTHR33799:SF1">
    <property type="entry name" value="PTS SYSTEM MANNOSE-SPECIFIC EIIAB COMPONENT-RELATED"/>
    <property type="match status" value="1"/>
</dbReference>
<gene>
    <name evidence="10" type="ORF">FYJ79_10825</name>
</gene>
<keyword evidence="3" id="KW-0963">Cytoplasm</keyword>
<dbReference type="CDD" id="cd00006">
    <property type="entry name" value="PTS_IIA_man"/>
    <property type="match status" value="1"/>
</dbReference>
<evidence type="ECO:0000256" key="6">
    <source>
        <dbReference type="ARBA" id="ARBA00022683"/>
    </source>
</evidence>
<dbReference type="GO" id="GO:0016020">
    <property type="term" value="C:membrane"/>
    <property type="evidence" value="ECO:0007669"/>
    <property type="project" value="InterPro"/>
</dbReference>
<reference evidence="10 11" key="1">
    <citation type="submission" date="2019-08" db="EMBL/GenBank/DDBJ databases">
        <title>In-depth cultivation of the pig gut microbiome towards novel bacterial diversity and tailored functional studies.</title>
        <authorList>
            <person name="Wylensek D."/>
            <person name="Hitch T.C.A."/>
            <person name="Clavel T."/>
        </authorList>
    </citation>
    <scope>NUCLEOTIDE SEQUENCE [LARGE SCALE GENOMIC DNA]</scope>
    <source>
        <strain evidence="10 11">CA-Schmier-601-WT-3</strain>
    </source>
</reference>
<keyword evidence="5" id="KW-0808">Transferase</keyword>
<evidence type="ECO:0000256" key="5">
    <source>
        <dbReference type="ARBA" id="ARBA00022679"/>
    </source>
</evidence>
<dbReference type="NCBIfam" id="NF040761">
    <property type="entry name" value="AgaF"/>
    <property type="match status" value="1"/>
</dbReference>
<dbReference type="Proteomes" id="UP000442619">
    <property type="component" value="Unassembled WGS sequence"/>
</dbReference>
<dbReference type="AlphaFoldDB" id="A0A844FXU9"/>
<dbReference type="PANTHER" id="PTHR33799">
    <property type="entry name" value="PTS PERMEASE-RELATED-RELATED"/>
    <property type="match status" value="1"/>
</dbReference>
<dbReference type="GO" id="GO:0016301">
    <property type="term" value="F:kinase activity"/>
    <property type="evidence" value="ECO:0007669"/>
    <property type="project" value="UniProtKB-KW"/>
</dbReference>
<evidence type="ECO:0000256" key="7">
    <source>
        <dbReference type="ARBA" id="ARBA00022777"/>
    </source>
</evidence>
<evidence type="ECO:0000313" key="10">
    <source>
        <dbReference type="EMBL" id="MST90050.1"/>
    </source>
</evidence>
<keyword evidence="11" id="KW-1185">Reference proteome</keyword>